<dbReference type="PANTHER" id="PTHR12921:SF0">
    <property type="entry name" value="UBIQUITIN-FOLD MODIFIER-CONJUGATING ENZYME 1"/>
    <property type="match status" value="1"/>
</dbReference>
<comment type="similarity">
    <text evidence="1">Belongs to the ubiquitin-conjugating enzyme family. UFC1 subfamily.</text>
</comment>
<dbReference type="Pfam" id="PF08694">
    <property type="entry name" value="UFC1"/>
    <property type="match status" value="1"/>
</dbReference>
<dbReference type="OrthoDB" id="10256182at2759"/>
<dbReference type="GO" id="GO:0061657">
    <property type="term" value="F:UFM1 conjugating enzyme activity"/>
    <property type="evidence" value="ECO:0007669"/>
    <property type="project" value="InterPro"/>
</dbReference>
<dbReference type="GO" id="GO:1990592">
    <property type="term" value="P:protein K69-linked ufmylation"/>
    <property type="evidence" value="ECO:0007669"/>
    <property type="project" value="TreeGrafter"/>
</dbReference>
<dbReference type="PANTHER" id="PTHR12921">
    <property type="entry name" value="UBIQUITIN-FOLD MODIFIER-CONJUGATING ENZYME 1"/>
    <property type="match status" value="1"/>
</dbReference>
<dbReference type="EMBL" id="CM002869">
    <property type="protein sequence ID" value="KFK44633.1"/>
    <property type="molecule type" value="Genomic_DNA"/>
</dbReference>
<accession>A0A087HR81</accession>
<evidence type="ECO:0000256" key="1">
    <source>
        <dbReference type="ARBA" id="ARBA00008451"/>
    </source>
</evidence>
<dbReference type="eggNOG" id="KOG3357">
    <property type="taxonomic scope" value="Eukaryota"/>
</dbReference>
<dbReference type="InterPro" id="IPR016135">
    <property type="entry name" value="UBQ-conjugating_enzyme/RWD"/>
</dbReference>
<evidence type="ECO:0000256" key="3">
    <source>
        <dbReference type="ARBA" id="ARBA00022786"/>
    </source>
</evidence>
<dbReference type="GO" id="GO:0005737">
    <property type="term" value="C:cytoplasm"/>
    <property type="evidence" value="ECO:0007669"/>
    <property type="project" value="TreeGrafter"/>
</dbReference>
<keyword evidence="5" id="KW-1185">Reference proteome</keyword>
<organism evidence="4 5">
    <name type="scientific">Arabis alpina</name>
    <name type="common">Alpine rock-cress</name>
    <dbReference type="NCBI Taxonomy" id="50452"/>
    <lineage>
        <taxon>Eukaryota</taxon>
        <taxon>Viridiplantae</taxon>
        <taxon>Streptophyta</taxon>
        <taxon>Embryophyta</taxon>
        <taxon>Tracheophyta</taxon>
        <taxon>Spermatophyta</taxon>
        <taxon>Magnoliopsida</taxon>
        <taxon>eudicotyledons</taxon>
        <taxon>Gunneridae</taxon>
        <taxon>Pentapetalae</taxon>
        <taxon>rosids</taxon>
        <taxon>malvids</taxon>
        <taxon>Brassicales</taxon>
        <taxon>Brassicaceae</taxon>
        <taxon>Arabideae</taxon>
        <taxon>Arabis</taxon>
    </lineage>
</organism>
<dbReference type="Gene3D" id="3.10.110.10">
    <property type="entry name" value="Ubiquitin Conjugating Enzyme"/>
    <property type="match status" value="1"/>
</dbReference>
<sequence>MPKPKTLIHVLSHFCLCSPRFGIAHALCLGLAPWLAAEIPILVDSGMIKHKDDDASSAES</sequence>
<evidence type="ECO:0000313" key="5">
    <source>
        <dbReference type="Proteomes" id="UP000029120"/>
    </source>
</evidence>
<evidence type="ECO:0000313" key="4">
    <source>
        <dbReference type="EMBL" id="KFK44633.1"/>
    </source>
</evidence>
<evidence type="ECO:0000256" key="2">
    <source>
        <dbReference type="ARBA" id="ARBA00013306"/>
    </source>
</evidence>
<dbReference type="Gramene" id="KFK44633">
    <property type="protein sequence ID" value="KFK44633"/>
    <property type="gene ID" value="AALP_AA1G284200"/>
</dbReference>
<dbReference type="AlphaFoldDB" id="A0A087HR81"/>
<reference evidence="5" key="1">
    <citation type="journal article" date="2015" name="Nat. Plants">
        <title>Genome expansion of Arabis alpina linked with retrotransposition and reduced symmetric DNA methylation.</title>
        <authorList>
            <person name="Willing E.M."/>
            <person name="Rawat V."/>
            <person name="Mandakova T."/>
            <person name="Maumus F."/>
            <person name="James G.V."/>
            <person name="Nordstroem K.J."/>
            <person name="Becker C."/>
            <person name="Warthmann N."/>
            <person name="Chica C."/>
            <person name="Szarzynska B."/>
            <person name="Zytnicki M."/>
            <person name="Albani M.C."/>
            <person name="Kiefer C."/>
            <person name="Bergonzi S."/>
            <person name="Castaings L."/>
            <person name="Mateos J.L."/>
            <person name="Berns M.C."/>
            <person name="Bujdoso N."/>
            <person name="Piofczyk T."/>
            <person name="de Lorenzo L."/>
            <person name="Barrero-Sicilia C."/>
            <person name="Mateos I."/>
            <person name="Piednoel M."/>
            <person name="Hagmann J."/>
            <person name="Chen-Min-Tao R."/>
            <person name="Iglesias-Fernandez R."/>
            <person name="Schuster S.C."/>
            <person name="Alonso-Blanco C."/>
            <person name="Roudier F."/>
            <person name="Carbonero P."/>
            <person name="Paz-Ares J."/>
            <person name="Davis S.J."/>
            <person name="Pecinka A."/>
            <person name="Quesneville H."/>
            <person name="Colot V."/>
            <person name="Lysak M.A."/>
            <person name="Weigel D."/>
            <person name="Coupland G."/>
            <person name="Schneeberger K."/>
        </authorList>
    </citation>
    <scope>NUCLEOTIDE SEQUENCE [LARGE SCALE GENOMIC DNA]</scope>
    <source>
        <strain evidence="5">cv. Pajares</strain>
    </source>
</reference>
<protein>
    <recommendedName>
        <fullName evidence="2">Ubiquitin-fold modifier-conjugating enzyme 1</fullName>
    </recommendedName>
</protein>
<dbReference type="Proteomes" id="UP000029120">
    <property type="component" value="Chromosome 1"/>
</dbReference>
<keyword evidence="3" id="KW-0833">Ubl conjugation pathway</keyword>
<name>A0A087HR81_ARAAL</name>
<proteinExistence type="inferred from homology"/>
<gene>
    <name evidence="4" type="ordered locus">AALP_Aa1g284200</name>
</gene>
<dbReference type="InterPro" id="IPR014806">
    <property type="entry name" value="Ufc1"/>
</dbReference>